<feature type="zinc finger region" description="C3H1-type" evidence="1">
    <location>
        <begin position="1607"/>
        <end position="1635"/>
    </location>
</feature>
<organism evidence="4">
    <name type="scientific">Cladocopium goreaui</name>
    <dbReference type="NCBI Taxonomy" id="2562237"/>
    <lineage>
        <taxon>Eukaryota</taxon>
        <taxon>Sar</taxon>
        <taxon>Alveolata</taxon>
        <taxon>Dinophyceae</taxon>
        <taxon>Suessiales</taxon>
        <taxon>Symbiodiniaceae</taxon>
        <taxon>Cladocopium</taxon>
    </lineage>
</organism>
<accession>A0A9P1D3T9</accession>
<dbReference type="EMBL" id="CAMXCT010003009">
    <property type="protein sequence ID" value="CAI4001918.1"/>
    <property type="molecule type" value="Genomic_DNA"/>
</dbReference>
<dbReference type="GO" id="GO:0008270">
    <property type="term" value="F:zinc ion binding"/>
    <property type="evidence" value="ECO:0007669"/>
    <property type="project" value="UniProtKB-KW"/>
</dbReference>
<evidence type="ECO:0000313" key="4">
    <source>
        <dbReference type="EMBL" id="CAI4001918.1"/>
    </source>
</evidence>
<dbReference type="InterPro" id="IPR000571">
    <property type="entry name" value="Znf_CCCH"/>
</dbReference>
<reference evidence="5" key="2">
    <citation type="submission" date="2024-04" db="EMBL/GenBank/DDBJ databases">
        <authorList>
            <person name="Chen Y."/>
            <person name="Shah S."/>
            <person name="Dougan E. K."/>
            <person name="Thang M."/>
            <person name="Chan C."/>
        </authorList>
    </citation>
    <scope>NUCLEOTIDE SEQUENCE [LARGE SCALE GENOMIC DNA]</scope>
</reference>
<name>A0A9P1D3T9_9DINO</name>
<feature type="region of interest" description="Disordered" evidence="2">
    <location>
        <begin position="1"/>
        <end position="113"/>
    </location>
</feature>
<evidence type="ECO:0000256" key="2">
    <source>
        <dbReference type="SAM" id="MobiDB-lite"/>
    </source>
</evidence>
<protein>
    <recommendedName>
        <fullName evidence="3">C3H1-type domain-containing protein</fullName>
    </recommendedName>
</protein>
<feature type="compositionally biased region" description="Polar residues" evidence="2">
    <location>
        <begin position="1"/>
        <end position="10"/>
    </location>
</feature>
<evidence type="ECO:0000256" key="1">
    <source>
        <dbReference type="PROSITE-ProRule" id="PRU00723"/>
    </source>
</evidence>
<gene>
    <name evidence="4" type="ORF">C1SCF055_LOCUS27912</name>
</gene>
<keyword evidence="6" id="KW-1185">Reference proteome</keyword>
<comment type="caution">
    <text evidence="4">The sequence shown here is derived from an EMBL/GenBank/DDBJ whole genome shotgun (WGS) entry which is preliminary data.</text>
</comment>
<evidence type="ECO:0000259" key="3">
    <source>
        <dbReference type="PROSITE" id="PS50103"/>
    </source>
</evidence>
<feature type="compositionally biased region" description="Basic and acidic residues" evidence="2">
    <location>
        <begin position="98"/>
        <end position="107"/>
    </location>
</feature>
<feature type="region of interest" description="Disordered" evidence="2">
    <location>
        <begin position="1523"/>
        <end position="1566"/>
    </location>
</feature>
<proteinExistence type="predicted"/>
<dbReference type="Proteomes" id="UP001152797">
    <property type="component" value="Unassembled WGS sequence"/>
</dbReference>
<keyword evidence="1" id="KW-0479">Metal-binding</keyword>
<evidence type="ECO:0000313" key="6">
    <source>
        <dbReference type="Proteomes" id="UP001152797"/>
    </source>
</evidence>
<dbReference type="EMBL" id="CAMXCT030003009">
    <property type="protein sequence ID" value="CAL4789230.1"/>
    <property type="molecule type" value="Genomic_DNA"/>
</dbReference>
<dbReference type="PROSITE" id="PS50103">
    <property type="entry name" value="ZF_C3H1"/>
    <property type="match status" value="1"/>
</dbReference>
<dbReference type="EMBL" id="CAMXCT020003009">
    <property type="protein sequence ID" value="CAL1155293.1"/>
    <property type="molecule type" value="Genomic_DNA"/>
</dbReference>
<feature type="compositionally biased region" description="Basic residues" evidence="2">
    <location>
        <begin position="1554"/>
        <end position="1564"/>
    </location>
</feature>
<feature type="compositionally biased region" description="Low complexity" evidence="2">
    <location>
        <begin position="58"/>
        <end position="78"/>
    </location>
</feature>
<evidence type="ECO:0000313" key="5">
    <source>
        <dbReference type="EMBL" id="CAL1155293.1"/>
    </source>
</evidence>
<feature type="domain" description="C3H1-type" evidence="3">
    <location>
        <begin position="1607"/>
        <end position="1635"/>
    </location>
</feature>
<keyword evidence="1" id="KW-0862">Zinc</keyword>
<keyword evidence="1" id="KW-0863">Zinc-finger</keyword>
<reference evidence="4" key="1">
    <citation type="submission" date="2022-10" db="EMBL/GenBank/DDBJ databases">
        <authorList>
            <person name="Chen Y."/>
            <person name="Dougan E. K."/>
            <person name="Chan C."/>
            <person name="Rhodes N."/>
            <person name="Thang M."/>
        </authorList>
    </citation>
    <scope>NUCLEOTIDE SEQUENCE</scope>
</reference>
<dbReference type="OrthoDB" id="419294at2759"/>
<sequence>MPRALSNQAKMLQGRSRAARASDDQQSEAGTMGSWRVAEDPEQDVPPDHAEAWSGVFEPARAAQAEQPQPSHPAQAAPVTQAARSFVDRSNETPAARRLREQQDKAAKSGRRSVKFNQMGAHNAINVRLPEHLQQVGSGENERSVLVLDSRDNRLQSPYQGWLLDEILINANARINILSDRALVRSPSTGYHMNLFMLKTLDGFKLVLCGSMTSYGSVPCGKWDSHTGKVLSHEAFQPFRWPLMRDDSPTWVDVKVKIEGQLFVHLELRGYRSDSDMTVQINHVADHLMYVLQENAFIPTFVVTVFQGWRVVACSWEVGGRLYVCSEGGVVVAADYPLCHFECRIVATSSEDAFGLDADRLEFRFLSAGDRLDVAASTCSVPPSWLVVSRVSGPTLIRNASWCRSKYARIESPDQALQLAQLASIHAHWTVNVEAAREEDTGPIVSAVAVESNAANLHLICESPLFKKDRAIVPMEALALQAHNAEDEKETVVLPPITGGPAVQPVCAQPSGLAAITGYVGNADLTVAPLPPEGVLPSLTEPGVAPTPSSWLGGSLAPARRSLDQRRAERLDSSALTPAGFLERVQAVRGEPQQQAAASSAKIQIEVLSGSLDGSENFTTPTAIAKTPLANLAFVSAMGVSSAAEFLAKVAEWAGSFEPAVAQVLLKDSGQLENFWSLAIRAEKMFFEATAFQLGFGLCDNRPPETRGSPLDQLRQAAGVRALLSGPKAPNKKLKGLAQASDSVTPLLDQENNEKAKWAARLEAIGQRAGPAAKLLVQQEQSDELSPSELARLRQFVLLSGAPRTMSAHVRAYEKFEHWATASSVVLYPLTVDKILKYCLVLDQRECGPSVVPAFKTSVKWVASRLAIDLPDVDDQRLKAIQDQIVSSRATTLKEAVPIPIAAVCSMEAIVVNPKEFAQARIFVWWLLCMVFASLRFDDAIHVKPSELVMQDEGLFGVAWQTKVERKRSGTRFMVPKVGFRHNDWLETGWSLFKLLEVQDRDFWMFELNSKSEFDQRPPSHQHTVKWLRCFAHQGVMLDREIPATERKGLIETVDKLTVHSCRVTLLDAAVHAGRSTEEIGLQANWKNPGPMVLKYTRNRSSVPATMIKQLVREMVQENHPVIEDAQTFLTDASDQDLDNLEFFIKNPGAGTYYDYKFHAPSIDDSTQTACRRFAIDECQSVGDILPDLSVLCKACSKARPEIAAAASVAQCLAGLGPVAGMVDRTTYPDDQVPELALRQVFGRQRLPENLCLLAAEVGLRTMDTFAMLGDNITGVKQTLNRIVTDPARFGADAAAQELALTNLTAVWKTCSTLQEHFASQRAKMEEDPSKVPEIPGEDHAEFRKQFVHKHPDVLLPPHREPHRKLVERIQRDYLVHGAVMFYQVGELRTRSEVIVQKAGISKNAEDLLKVVTVDQPVSAASESQVMDKLHAFFVALEYLNICEFTAARGPLKYLSELEEWRHENKGLALLLTVDSLIRKKVHRLNHDQRKSFPTFSSALLEVLANHKQLWNDARSSAELDKFKQAGQQAPSTPPRAPKRAREADDSPLEVSPKAKKNKARRERQKAVLARAKATLADSKGARKESKVSKDARVPANEWSAITAFKYSGKRRCPFYNCSLGCRFGDSCRNLHACVECGSDHFCGAHAGANEEPQSLTRSEAPIAPVAQPKQQWLRWADVPKNVHEVAAQGPWFLEMFAGTARLTDAVRQMGIPCLPPIDVMISQHVQDPFDVLDADRWTFIMQLVQMGAIFFVHCGTPCNTFSAARKADGGPPPLRSPACPEGLPALSGSNWFLAQIGNLFVDRTVEVCLGVAEMGGDFSIENPEKSLIWSTRGIQRLLRCARAWLIHFDQCAWGAPSMKPTSLCVTHAAFSPLHRRCPGHHAHEVLQGQVYSEFFGKVVYRTKLAQEYPHLLCAAMAEAISAIRVRPLHLMEASFGLLSTGKRKRMLGQAMPWEGHRQHLTAQLAAAAGYQLKRGAMKPLLEVESEPGQAILWAMSIDHPFSTEIAVEPGLQAALQQFAYSSEHILQRRSALLHKWGAIAQSSLEATDQILRRIPDAPLRHLLRGVPDHEPAQLGVTCHLVLYKLLLAAINSVDQDLPHCLLSGFPIVGPILRSGRWPPYEKAQSPVAVTLMQSRAWEIRKKIIAHVQAVPITENLKKIWDATVEDVHEGTSFWKNCFLRDDWAFFWFGLCRLQYNRRSAAINEILVSLFGLIAFSFYDDKCGFEPAQTVESAHQIAQHVHWWLGAKFDRKKLQLSRAPTILGVTYNLDDFVLEIKDDRKSDLIEEIDHILHSGLLDPGTAGKLKGKLMFGASQLWGKVGRAFLRVISERQYARFPFGDSGFALDEPLRFALEHWRHLIRAGPPRPIEMKKIKKPDVVIFTDGFTPDPRDDDPRPDRVGAVLFDRRWEAPLQFSEVIPKEMQKNWAPRKTQIVPVEMIAPILALHTFRERLFGTDLILLIDSEAVESALVKGYSSKSDLCTLVSVFWNLIFELRVRVFIDRVSTDSNPADWPSRDDLSTGEKAGWKTVQACWPGELLSFDR</sequence>